<organism evidence="4 5">
    <name type="scientific">Albimonas pacifica</name>
    <dbReference type="NCBI Taxonomy" id="1114924"/>
    <lineage>
        <taxon>Bacteria</taxon>
        <taxon>Pseudomonadati</taxon>
        <taxon>Pseudomonadota</taxon>
        <taxon>Alphaproteobacteria</taxon>
        <taxon>Rhodobacterales</taxon>
        <taxon>Paracoccaceae</taxon>
        <taxon>Albimonas</taxon>
    </lineage>
</organism>
<dbReference type="GO" id="GO:0016747">
    <property type="term" value="F:acyltransferase activity, transferring groups other than amino-acyl groups"/>
    <property type="evidence" value="ECO:0007669"/>
    <property type="project" value="InterPro"/>
</dbReference>
<evidence type="ECO:0000313" key="5">
    <source>
        <dbReference type="Proteomes" id="UP000199377"/>
    </source>
</evidence>
<dbReference type="SUPFAM" id="SSF55729">
    <property type="entry name" value="Acyl-CoA N-acyltransferases (Nat)"/>
    <property type="match status" value="1"/>
</dbReference>
<keyword evidence="2" id="KW-0012">Acyltransferase</keyword>
<dbReference type="STRING" id="1114924.SAMN05216258_105482"/>
<keyword evidence="5" id="KW-1185">Reference proteome</keyword>
<dbReference type="PANTHER" id="PTHR43877">
    <property type="entry name" value="AMINOALKYLPHOSPHONATE N-ACETYLTRANSFERASE-RELATED-RELATED"/>
    <property type="match status" value="1"/>
</dbReference>
<dbReference type="InterPro" id="IPR050832">
    <property type="entry name" value="Bact_Acetyltransf"/>
</dbReference>
<keyword evidence="1" id="KW-0808">Transferase</keyword>
<accession>A0A1I3H3A1</accession>
<evidence type="ECO:0000256" key="2">
    <source>
        <dbReference type="ARBA" id="ARBA00023315"/>
    </source>
</evidence>
<feature type="domain" description="N-acetyltransferase" evidence="3">
    <location>
        <begin position="11"/>
        <end position="178"/>
    </location>
</feature>
<dbReference type="EMBL" id="FOQH01000005">
    <property type="protein sequence ID" value="SFI30245.1"/>
    <property type="molecule type" value="Genomic_DNA"/>
</dbReference>
<sequence>MSRAAPPAPVAAIRPARPEEAAPLAALHVEVWRETYRDLAPPEALRRLDEARRLPFWRATLAGGEAGAGALVAEGPQGLLGVSAFAPAGHPAMAGAAEIKHLYVRRAARGGGLGARLLSETLAGLRARGHAAAALAVVEQNAGARAFYAAQGGEEAGRFTDPGPLWRSSNIVVRWRLD</sequence>
<dbReference type="InterPro" id="IPR016181">
    <property type="entry name" value="Acyl_CoA_acyltransferase"/>
</dbReference>
<dbReference type="Proteomes" id="UP000199377">
    <property type="component" value="Unassembled WGS sequence"/>
</dbReference>
<dbReference type="AlphaFoldDB" id="A0A1I3H3A1"/>
<name>A0A1I3H3A1_9RHOB</name>
<protein>
    <recommendedName>
        <fullName evidence="3">N-acetyltransferase domain-containing protein</fullName>
    </recommendedName>
</protein>
<evidence type="ECO:0000259" key="3">
    <source>
        <dbReference type="PROSITE" id="PS51186"/>
    </source>
</evidence>
<dbReference type="CDD" id="cd04301">
    <property type="entry name" value="NAT_SF"/>
    <property type="match status" value="1"/>
</dbReference>
<evidence type="ECO:0000256" key="1">
    <source>
        <dbReference type="ARBA" id="ARBA00022679"/>
    </source>
</evidence>
<dbReference type="Pfam" id="PF00583">
    <property type="entry name" value="Acetyltransf_1"/>
    <property type="match status" value="1"/>
</dbReference>
<gene>
    <name evidence="4" type="ORF">SAMN05216258_105482</name>
</gene>
<dbReference type="Gene3D" id="3.40.630.30">
    <property type="match status" value="1"/>
</dbReference>
<dbReference type="RefSeq" id="WP_092860285.1">
    <property type="nucleotide sequence ID" value="NZ_FOQH01000005.1"/>
</dbReference>
<dbReference type="PANTHER" id="PTHR43877:SF2">
    <property type="entry name" value="AMINOALKYLPHOSPHONATE N-ACETYLTRANSFERASE-RELATED"/>
    <property type="match status" value="1"/>
</dbReference>
<evidence type="ECO:0000313" key="4">
    <source>
        <dbReference type="EMBL" id="SFI30245.1"/>
    </source>
</evidence>
<proteinExistence type="predicted"/>
<reference evidence="4 5" key="1">
    <citation type="submission" date="2016-10" db="EMBL/GenBank/DDBJ databases">
        <authorList>
            <person name="de Groot N.N."/>
        </authorList>
    </citation>
    <scope>NUCLEOTIDE SEQUENCE [LARGE SCALE GENOMIC DNA]</scope>
    <source>
        <strain evidence="4 5">CGMCC 1.11030</strain>
    </source>
</reference>
<dbReference type="InterPro" id="IPR000182">
    <property type="entry name" value="GNAT_dom"/>
</dbReference>
<dbReference type="PROSITE" id="PS51186">
    <property type="entry name" value="GNAT"/>
    <property type="match status" value="1"/>
</dbReference>